<feature type="transmembrane region" description="Helical" evidence="1">
    <location>
        <begin position="12"/>
        <end position="30"/>
    </location>
</feature>
<keyword evidence="1" id="KW-0812">Transmembrane</keyword>
<name>A0A644Z4K7_9ZZZZ</name>
<organism evidence="2">
    <name type="scientific">bioreactor metagenome</name>
    <dbReference type="NCBI Taxonomy" id="1076179"/>
    <lineage>
        <taxon>unclassified sequences</taxon>
        <taxon>metagenomes</taxon>
        <taxon>ecological metagenomes</taxon>
    </lineage>
</organism>
<accession>A0A644Z4K7</accession>
<evidence type="ECO:0000256" key="1">
    <source>
        <dbReference type="SAM" id="Phobius"/>
    </source>
</evidence>
<reference evidence="2" key="1">
    <citation type="submission" date="2019-08" db="EMBL/GenBank/DDBJ databases">
        <authorList>
            <person name="Kucharzyk K."/>
            <person name="Murdoch R.W."/>
            <person name="Higgins S."/>
            <person name="Loffler F."/>
        </authorList>
    </citation>
    <scope>NUCLEOTIDE SEQUENCE</scope>
</reference>
<gene>
    <name evidence="2" type="ORF">SDC9_82140</name>
</gene>
<dbReference type="EMBL" id="VSSQ01007322">
    <property type="protein sequence ID" value="MPM35547.1"/>
    <property type="molecule type" value="Genomic_DNA"/>
</dbReference>
<keyword evidence="1" id="KW-0472">Membrane</keyword>
<evidence type="ECO:0000313" key="2">
    <source>
        <dbReference type="EMBL" id="MPM35547.1"/>
    </source>
</evidence>
<sequence>MNILTDYRAWIIWTDVPYICITGGLIIIIGPMMHDFKVRVIYAGMGCTIRETARATEQLSKSKYH</sequence>
<proteinExistence type="predicted"/>
<keyword evidence="1" id="KW-1133">Transmembrane helix</keyword>
<comment type="caution">
    <text evidence="2">The sequence shown here is derived from an EMBL/GenBank/DDBJ whole genome shotgun (WGS) entry which is preliminary data.</text>
</comment>
<dbReference type="AlphaFoldDB" id="A0A644Z4K7"/>
<protein>
    <submittedName>
        <fullName evidence="2">Uncharacterized protein</fullName>
    </submittedName>
</protein>